<evidence type="ECO:0008006" key="3">
    <source>
        <dbReference type="Google" id="ProtNLM"/>
    </source>
</evidence>
<gene>
    <name evidence="1" type="ORF">A7E75_12720</name>
</gene>
<dbReference type="EMBL" id="CP015518">
    <property type="protein sequence ID" value="APG25775.1"/>
    <property type="molecule type" value="Genomic_DNA"/>
</dbReference>
<keyword evidence="2" id="KW-1185">Reference proteome</keyword>
<dbReference type="OrthoDB" id="5405299at2"/>
<dbReference type="RefSeq" id="WP_072287619.1">
    <property type="nucleotide sequence ID" value="NZ_CP015455.1"/>
</dbReference>
<dbReference type="Proteomes" id="UP000182264">
    <property type="component" value="Chromosome"/>
</dbReference>
<dbReference type="Gene3D" id="3.30.1490.300">
    <property type="match status" value="1"/>
</dbReference>
<sequence length="295" mass="33322">MTWRRYVGVDIHDTQLRIAALRKRWRKGGMPVDGRVVDLQHSLEPVRLRELDNGQRTGLLAALRDAIQPVAVGEKRIALSLPDRCGYVLPMEIEGFPRLRGEGMAMIDWQLKKLLPGCSGLQFDYQVLKREPGNPTRLLVIAAEKSLLGLYQELLQDAGFSSVHVSFHGLNLYRHWRYRLDPEGDAILVVMTEDGVNLQIYRAGRLEYYNSRRTGAESDRQVQELHRIVAGYAREFSGRIRHRLFLHADRGVERSVVEAINECFGRKAEVLEGHGDSPLVLAAALGAAECLMMGD</sequence>
<dbReference type="STRING" id="29542.A6070_06735"/>
<dbReference type="Gene3D" id="3.30.420.40">
    <property type="match status" value="2"/>
</dbReference>
<proteinExistence type="predicted"/>
<organism evidence="1 2">
    <name type="scientific">Syntrophotalea acetylenica</name>
    <name type="common">Pelobacter acetylenicus</name>
    <dbReference type="NCBI Taxonomy" id="29542"/>
    <lineage>
        <taxon>Bacteria</taxon>
        <taxon>Pseudomonadati</taxon>
        <taxon>Thermodesulfobacteriota</taxon>
        <taxon>Desulfuromonadia</taxon>
        <taxon>Desulfuromonadales</taxon>
        <taxon>Syntrophotaleaceae</taxon>
        <taxon>Syntrophotalea</taxon>
    </lineage>
</organism>
<dbReference type="AlphaFoldDB" id="A0A1L3GIR6"/>
<evidence type="ECO:0000313" key="2">
    <source>
        <dbReference type="Proteomes" id="UP000182264"/>
    </source>
</evidence>
<dbReference type="KEGG" id="pace:A6070_06735"/>
<evidence type="ECO:0000313" key="1">
    <source>
        <dbReference type="EMBL" id="APG25775.1"/>
    </source>
</evidence>
<reference evidence="1 2" key="1">
    <citation type="journal article" date="2017" name="Genome Announc.">
        <title>Complete Genome Sequences of Two Acetylene-Fermenting Pelobacter acetylenicus Strains.</title>
        <authorList>
            <person name="Sutton J.M."/>
            <person name="Baesman S.M."/>
            <person name="Fierst J.L."/>
            <person name="Poret-Peterson A.T."/>
            <person name="Oremland R.S."/>
            <person name="Dunlap D.S."/>
            <person name="Akob D.M."/>
        </authorList>
    </citation>
    <scope>NUCLEOTIDE SEQUENCE [LARGE SCALE GENOMIC DNA]</scope>
    <source>
        <strain evidence="1 2">DSM 3247</strain>
    </source>
</reference>
<accession>A0A1L3GIR6</accession>
<name>A0A1L3GIR6_SYNAC</name>
<protein>
    <recommendedName>
        <fullName evidence="3">Tfp pilus assembly protein ATPase PilM-like protein</fullName>
    </recommendedName>
</protein>